<dbReference type="Proteomes" id="UP001347796">
    <property type="component" value="Unassembled WGS sequence"/>
</dbReference>
<dbReference type="Gene3D" id="3.60.40.10">
    <property type="entry name" value="PPM-type phosphatase domain"/>
    <property type="match status" value="1"/>
</dbReference>
<evidence type="ECO:0000313" key="6">
    <source>
        <dbReference type="EMBL" id="KAK6165361.1"/>
    </source>
</evidence>
<dbReference type="InterPro" id="IPR001932">
    <property type="entry name" value="PPM-type_phosphatase-like_dom"/>
</dbReference>
<dbReference type="SMART" id="SM00332">
    <property type="entry name" value="PP2Cc"/>
    <property type="match status" value="1"/>
</dbReference>
<gene>
    <name evidence="6" type="ORF">SNE40_022302</name>
</gene>
<dbReference type="Pfam" id="PF00481">
    <property type="entry name" value="PP2C"/>
    <property type="match status" value="1"/>
</dbReference>
<keyword evidence="1" id="KW-0479">Metal-binding</keyword>
<protein>
    <recommendedName>
        <fullName evidence="5">PPM-type phosphatase domain-containing protein</fullName>
    </recommendedName>
</protein>
<comment type="caution">
    <text evidence="6">The sequence shown here is derived from an EMBL/GenBank/DDBJ whole genome shotgun (WGS) entry which is preliminary data.</text>
</comment>
<dbReference type="SUPFAM" id="SSF81606">
    <property type="entry name" value="PP2C-like"/>
    <property type="match status" value="1"/>
</dbReference>
<dbReference type="GO" id="GO:0046872">
    <property type="term" value="F:metal ion binding"/>
    <property type="evidence" value="ECO:0007669"/>
    <property type="project" value="UniProtKB-KW"/>
</dbReference>
<dbReference type="GO" id="GO:0004722">
    <property type="term" value="F:protein serine/threonine phosphatase activity"/>
    <property type="evidence" value="ECO:0007669"/>
    <property type="project" value="InterPro"/>
</dbReference>
<evidence type="ECO:0000256" key="4">
    <source>
        <dbReference type="RuleBase" id="RU003465"/>
    </source>
</evidence>
<feature type="domain" description="PPM-type phosphatase" evidence="5">
    <location>
        <begin position="162"/>
        <end position="415"/>
    </location>
</feature>
<dbReference type="PROSITE" id="PS51746">
    <property type="entry name" value="PPM_2"/>
    <property type="match status" value="1"/>
</dbReference>
<sequence>MVVCKPRLMCLKIISYDVNPLYYLTSTQCYAFSRNRKHHSDCRSFKGFLRKDNSACKLNNNKSVIRVQGISNRELKRSSNWPYAFQRHFFEHDSRCLMNQRQFHTCVRLLSRPLTDPENRGQSQDGVNFDTLGSWNNRIDMPILMEESIKKGKLIPRVAFHDISSSSLIGRRKTNEDRFVTKELIPGLHYFAIFDGHGGPFAVDYISNHLEDHLLYWTTKTTSLADVLEKSFLNINNMLCRHVNHYYIDTDTYSTGTTATVCLLRNSIELVVGHVGDSRAILCRNGEAIRLTKEDAPEDPVEAERIKQNGGQIVYNSLGLPQVNGRLAMTRSLGDVELKKYGVLATPHIRSIEVKHGRDAFLALDTDGVNFVLSDKETVCIVSSCPSPKEAASSLVDQALHFGSEDNTTSVIIPLGAWGKYRDADRSMPYSFGRNLFGNRYKYG</sequence>
<dbReference type="InterPro" id="IPR015655">
    <property type="entry name" value="PP2C"/>
</dbReference>
<keyword evidence="7" id="KW-1185">Reference proteome</keyword>
<organism evidence="6 7">
    <name type="scientific">Patella caerulea</name>
    <name type="common">Rayed Mediterranean limpet</name>
    <dbReference type="NCBI Taxonomy" id="87958"/>
    <lineage>
        <taxon>Eukaryota</taxon>
        <taxon>Metazoa</taxon>
        <taxon>Spiralia</taxon>
        <taxon>Lophotrochozoa</taxon>
        <taxon>Mollusca</taxon>
        <taxon>Gastropoda</taxon>
        <taxon>Patellogastropoda</taxon>
        <taxon>Patelloidea</taxon>
        <taxon>Patellidae</taxon>
        <taxon>Patella</taxon>
    </lineage>
</organism>
<evidence type="ECO:0000256" key="2">
    <source>
        <dbReference type="ARBA" id="ARBA00022801"/>
    </source>
</evidence>
<evidence type="ECO:0000256" key="3">
    <source>
        <dbReference type="ARBA" id="ARBA00022912"/>
    </source>
</evidence>
<reference evidence="6 7" key="1">
    <citation type="submission" date="2024-01" db="EMBL/GenBank/DDBJ databases">
        <title>The genome of the rayed Mediterranean limpet Patella caerulea (Linnaeus, 1758).</title>
        <authorList>
            <person name="Anh-Thu Weber A."/>
            <person name="Halstead-Nussloch G."/>
        </authorList>
    </citation>
    <scope>NUCLEOTIDE SEQUENCE [LARGE SCALE GENOMIC DNA]</scope>
    <source>
        <strain evidence="6">AATW-2023a</strain>
        <tissue evidence="6">Whole specimen</tissue>
    </source>
</reference>
<dbReference type="PANTHER" id="PTHR47992">
    <property type="entry name" value="PROTEIN PHOSPHATASE"/>
    <property type="match status" value="1"/>
</dbReference>
<proteinExistence type="inferred from homology"/>
<keyword evidence="3 4" id="KW-0904">Protein phosphatase</keyword>
<comment type="similarity">
    <text evidence="4">Belongs to the PP2C family.</text>
</comment>
<accession>A0AAN8G030</accession>
<dbReference type="CDD" id="cd00143">
    <property type="entry name" value="PP2Cc"/>
    <property type="match status" value="1"/>
</dbReference>
<evidence type="ECO:0000256" key="1">
    <source>
        <dbReference type="ARBA" id="ARBA00022723"/>
    </source>
</evidence>
<evidence type="ECO:0000259" key="5">
    <source>
        <dbReference type="PROSITE" id="PS51746"/>
    </source>
</evidence>
<dbReference type="PROSITE" id="PS01032">
    <property type="entry name" value="PPM_1"/>
    <property type="match status" value="1"/>
</dbReference>
<dbReference type="InterPro" id="IPR036457">
    <property type="entry name" value="PPM-type-like_dom_sf"/>
</dbReference>
<evidence type="ECO:0000313" key="7">
    <source>
        <dbReference type="Proteomes" id="UP001347796"/>
    </source>
</evidence>
<dbReference type="EMBL" id="JAZGQO010000021">
    <property type="protein sequence ID" value="KAK6165361.1"/>
    <property type="molecule type" value="Genomic_DNA"/>
</dbReference>
<keyword evidence="2 4" id="KW-0378">Hydrolase</keyword>
<dbReference type="AlphaFoldDB" id="A0AAN8G030"/>
<name>A0AAN8G030_PATCE</name>
<dbReference type="InterPro" id="IPR000222">
    <property type="entry name" value="PP2C_BS"/>
</dbReference>